<gene>
    <name evidence="1" type="ORF">DFO73_10350</name>
</gene>
<sequence>MMSFNLNRINPNQTQVMFFDGRFETLTNEELEELLSQTGISEKAEEQESSVTS</sequence>
<evidence type="ECO:0000313" key="2">
    <source>
        <dbReference type="Proteomes" id="UP000247150"/>
    </source>
</evidence>
<evidence type="ECO:0000313" key="1">
    <source>
        <dbReference type="EMBL" id="PWW30168.1"/>
    </source>
</evidence>
<reference evidence="1 2" key="1">
    <citation type="submission" date="2018-05" db="EMBL/GenBank/DDBJ databases">
        <title>Freshwater and sediment microbial communities from various areas in North America, analyzing microbe dynamics in response to fracking.</title>
        <authorList>
            <person name="Lamendella R."/>
        </authorList>
    </citation>
    <scope>NUCLEOTIDE SEQUENCE [LARGE SCALE GENOMIC DNA]</scope>
    <source>
        <strain evidence="1 2">15_TX</strain>
    </source>
</reference>
<dbReference type="AlphaFoldDB" id="A0A2V3A0L9"/>
<organism evidence="1 2">
    <name type="scientific">Cytobacillus oceanisediminis</name>
    <dbReference type="NCBI Taxonomy" id="665099"/>
    <lineage>
        <taxon>Bacteria</taxon>
        <taxon>Bacillati</taxon>
        <taxon>Bacillota</taxon>
        <taxon>Bacilli</taxon>
        <taxon>Bacillales</taxon>
        <taxon>Bacillaceae</taxon>
        <taxon>Cytobacillus</taxon>
    </lineage>
</organism>
<protein>
    <submittedName>
        <fullName evidence="1">Uncharacterized protein</fullName>
    </submittedName>
</protein>
<dbReference type="Proteomes" id="UP000247150">
    <property type="component" value="Unassembled WGS sequence"/>
</dbReference>
<proteinExistence type="predicted"/>
<accession>A0A2V3A0L9</accession>
<comment type="caution">
    <text evidence="1">The sequence shown here is derived from an EMBL/GenBank/DDBJ whole genome shotgun (WGS) entry which is preliminary data.</text>
</comment>
<dbReference type="EMBL" id="QGTW01000003">
    <property type="protein sequence ID" value="PWW30168.1"/>
    <property type="molecule type" value="Genomic_DNA"/>
</dbReference>
<name>A0A2V3A0L9_9BACI</name>